<keyword evidence="19" id="KW-0862">Zinc</keyword>
<keyword evidence="21" id="KW-0460">Magnesium</keyword>
<dbReference type="GO" id="GO:0003964">
    <property type="term" value="F:RNA-directed DNA polymerase activity"/>
    <property type="evidence" value="ECO:0007669"/>
    <property type="project" value="UniProtKB-KW"/>
</dbReference>
<keyword evidence="8" id="KW-0645">Protease</keyword>
<keyword evidence="9" id="KW-0808">Transferase</keyword>
<dbReference type="EMBL" id="BGPR01105396">
    <property type="protein sequence ID" value="GBM72933.1"/>
    <property type="molecule type" value="Genomic_DNA"/>
</dbReference>
<comment type="function">
    <text evidence="34">Capsid protein (CA) is the structural component of the virus-like particle (VLP), forming the shell that encapsulates the genomic RNA-nucleocapsid complex.</text>
</comment>
<dbReference type="Pfam" id="PF22938">
    <property type="entry name" value="Integrase_p58_C"/>
    <property type="match status" value="1"/>
</dbReference>
<evidence type="ECO:0000256" key="13">
    <source>
        <dbReference type="ARBA" id="ARBA00022741"/>
    </source>
</evidence>
<dbReference type="EMBL" id="BGPR01105393">
    <property type="protein sequence ID" value="GBM72920.1"/>
    <property type="molecule type" value="Genomic_DNA"/>
</dbReference>
<keyword evidence="30" id="KW-0511">Multifunctional enzyme</keyword>
<keyword evidence="13" id="KW-0547">Nucleotide-binding</keyword>
<keyword evidence="29" id="KW-0539">Nucleus</keyword>
<evidence type="ECO:0000256" key="22">
    <source>
        <dbReference type="ARBA" id="ARBA00022884"/>
    </source>
</evidence>
<comment type="function">
    <text evidence="31">Reverse transcriptase/ribonuclease H (RT) is a multifunctional enzyme that catalyzes the conversion of the retro-elements RNA genome into dsDNA within the VLP. The enzyme displays a DNA polymerase activity that can copy either DNA or RNA templates, and a ribonuclease H (RNase H) activity that cleaves the RNA strand of RNA-DNA heteroduplexes during plus-strand synthesis and hydrolyzes RNA primers. The conversion leads to a linear dsDNA copy of the retrotransposon that includes long terminal repeats (LTRs) at both ends.</text>
</comment>
<dbReference type="GO" id="GO:0003677">
    <property type="term" value="F:DNA binding"/>
    <property type="evidence" value="ECO:0007669"/>
    <property type="project" value="UniProtKB-KW"/>
</dbReference>
<dbReference type="GO" id="GO:0004190">
    <property type="term" value="F:aspartic-type endopeptidase activity"/>
    <property type="evidence" value="ECO:0007669"/>
    <property type="project" value="UniProtKB-KW"/>
</dbReference>
<evidence type="ECO:0000256" key="7">
    <source>
        <dbReference type="ARBA" id="ARBA00022612"/>
    </source>
</evidence>
<dbReference type="GO" id="GO:0004523">
    <property type="term" value="F:RNA-DNA hybrid ribonuclease activity"/>
    <property type="evidence" value="ECO:0007669"/>
    <property type="project" value="UniProtKB-EC"/>
</dbReference>
<evidence type="ECO:0000256" key="2">
    <source>
        <dbReference type="ARBA" id="ARBA00002180"/>
    </source>
</evidence>
<dbReference type="InterPro" id="IPR041373">
    <property type="entry name" value="RT_RNaseH"/>
</dbReference>
<keyword evidence="10" id="KW-0548">Nucleotidyltransferase</keyword>
<dbReference type="FunFam" id="3.10.20.370:FF:000001">
    <property type="entry name" value="Retrovirus-related Pol polyprotein from transposon 17.6-like protein"/>
    <property type="match status" value="1"/>
</dbReference>
<keyword evidence="27" id="KW-0238">DNA-binding</keyword>
<keyword evidence="11" id="KW-0540">Nuclease</keyword>
<dbReference type="FunFam" id="3.30.70.270:FF:000026">
    <property type="entry name" value="Transposon Ty3-G Gag-Pol polyprotein"/>
    <property type="match status" value="1"/>
</dbReference>
<comment type="subunit">
    <text evidence="35">The protease is a homodimer, whose active site consists of two apposed aspartic acid residues.</text>
</comment>
<protein>
    <recommendedName>
        <fullName evidence="5">RNA-directed DNA polymerase</fullName>
        <ecNumber evidence="5">2.7.7.49</ecNumber>
    </recommendedName>
    <alternativeName>
        <fullName evidence="36">Gag3-Pol3</fullName>
    </alternativeName>
</protein>
<dbReference type="Gene3D" id="3.30.420.10">
    <property type="entry name" value="Ribonuclease H-like superfamily/Ribonuclease H"/>
    <property type="match status" value="1"/>
</dbReference>
<evidence type="ECO:0000256" key="34">
    <source>
        <dbReference type="ARBA" id="ARBA00055383"/>
    </source>
</evidence>
<comment type="catalytic activity">
    <reaction evidence="1">
        <text>Endonucleolytic cleavage to 5'-phosphomonoester.</text>
        <dbReference type="EC" id="3.1.26.4"/>
    </reaction>
</comment>
<accession>A0A4Y2I5X7</accession>
<dbReference type="FunFam" id="3.10.10.10:FF:000002">
    <property type="entry name" value="Retrovirus-related Pol polyprotein from transposon 17.6-like protein"/>
    <property type="match status" value="1"/>
</dbReference>
<dbReference type="GO" id="GO:0006508">
    <property type="term" value="P:proteolysis"/>
    <property type="evidence" value="ECO:0007669"/>
    <property type="project" value="UniProtKB-KW"/>
</dbReference>
<dbReference type="InterPro" id="IPR001969">
    <property type="entry name" value="Aspartic_peptidase_AS"/>
</dbReference>
<keyword evidence="23" id="KW-0229">DNA integration</keyword>
<dbReference type="GO" id="GO:0003723">
    <property type="term" value="F:RNA binding"/>
    <property type="evidence" value="ECO:0007669"/>
    <property type="project" value="UniProtKB-KW"/>
</dbReference>
<dbReference type="Proteomes" id="UP000499080">
    <property type="component" value="Unassembled WGS sequence"/>
</dbReference>
<dbReference type="Pfam" id="PF17917">
    <property type="entry name" value="RT_RNaseH"/>
    <property type="match status" value="1"/>
</dbReference>
<dbReference type="InterPro" id="IPR054465">
    <property type="entry name" value="Integrase_p58-like_C"/>
</dbReference>
<evidence type="ECO:0000313" key="40">
    <source>
        <dbReference type="EMBL" id="GBM72920.1"/>
    </source>
</evidence>
<keyword evidence="6" id="KW-0963">Cytoplasm</keyword>
<keyword evidence="7" id="KW-1188">Viral release from host cell</keyword>
<evidence type="ECO:0000256" key="1">
    <source>
        <dbReference type="ARBA" id="ARBA00000077"/>
    </source>
</evidence>
<dbReference type="PANTHER" id="PTHR37984">
    <property type="entry name" value="PROTEIN CBG26694"/>
    <property type="match status" value="1"/>
</dbReference>
<comment type="function">
    <text evidence="2">The aspartyl protease (PR) mediates the proteolytic cleavages of the Gag and Gag-Pol polyproteins after assembly of the VLP.</text>
</comment>
<evidence type="ECO:0000256" key="21">
    <source>
        <dbReference type="ARBA" id="ARBA00022842"/>
    </source>
</evidence>
<evidence type="ECO:0000256" key="29">
    <source>
        <dbReference type="ARBA" id="ARBA00023242"/>
    </source>
</evidence>
<dbReference type="CDD" id="cd01647">
    <property type="entry name" value="RT_LTR"/>
    <property type="match status" value="1"/>
</dbReference>
<evidence type="ECO:0000256" key="14">
    <source>
        <dbReference type="ARBA" id="ARBA00022750"/>
    </source>
</evidence>
<evidence type="ECO:0000256" key="19">
    <source>
        <dbReference type="ARBA" id="ARBA00022833"/>
    </source>
</evidence>
<evidence type="ECO:0000256" key="24">
    <source>
        <dbReference type="ARBA" id="ARBA00022918"/>
    </source>
</evidence>
<evidence type="ECO:0000313" key="41">
    <source>
        <dbReference type="EMBL" id="GBM72933.1"/>
    </source>
</evidence>
<dbReference type="Gene3D" id="2.40.70.10">
    <property type="entry name" value="Acid Proteases"/>
    <property type="match status" value="1"/>
</dbReference>
<comment type="caution">
    <text evidence="40">The sequence shown here is derived from an EMBL/GenBank/DDBJ whole genome shotgun (WGS) entry which is preliminary data.</text>
</comment>
<dbReference type="CDD" id="cd00303">
    <property type="entry name" value="retropepsin_like"/>
    <property type="match status" value="1"/>
</dbReference>
<keyword evidence="12" id="KW-0479">Metal-binding</keyword>
<dbReference type="GO" id="GO:0005524">
    <property type="term" value="F:ATP binding"/>
    <property type="evidence" value="ECO:0007669"/>
    <property type="project" value="UniProtKB-KW"/>
</dbReference>
<dbReference type="Gene3D" id="1.10.340.70">
    <property type="match status" value="1"/>
</dbReference>
<dbReference type="InterPro" id="IPR043502">
    <property type="entry name" value="DNA/RNA_pol_sf"/>
</dbReference>
<dbReference type="OrthoDB" id="6418967at2759"/>
<dbReference type="GO" id="GO:0015074">
    <property type="term" value="P:DNA integration"/>
    <property type="evidence" value="ECO:0007669"/>
    <property type="project" value="UniProtKB-KW"/>
</dbReference>
<dbReference type="InterPro" id="IPR021109">
    <property type="entry name" value="Peptidase_aspartic_dom_sf"/>
</dbReference>
<keyword evidence="22" id="KW-0694">RNA-binding</keyword>
<dbReference type="Pfam" id="PF03732">
    <property type="entry name" value="Retrotrans_gag"/>
    <property type="match status" value="1"/>
</dbReference>
<dbReference type="Gene3D" id="3.30.70.270">
    <property type="match status" value="2"/>
</dbReference>
<dbReference type="CDD" id="cd09274">
    <property type="entry name" value="RNase_HI_RT_Ty3"/>
    <property type="match status" value="1"/>
</dbReference>
<keyword evidence="26" id="KW-0917">Virion maturation</keyword>
<feature type="domain" description="Integrase catalytic" evidence="39">
    <location>
        <begin position="1126"/>
        <end position="1285"/>
    </location>
</feature>
<evidence type="ECO:0000256" key="25">
    <source>
        <dbReference type="ARBA" id="ARBA00022932"/>
    </source>
</evidence>
<keyword evidence="24" id="KW-0695">RNA-directed DNA polymerase</keyword>
<evidence type="ECO:0000256" key="12">
    <source>
        <dbReference type="ARBA" id="ARBA00022723"/>
    </source>
</evidence>
<dbReference type="PANTHER" id="PTHR37984:SF5">
    <property type="entry name" value="PROTEIN NYNRIN-LIKE"/>
    <property type="match status" value="1"/>
</dbReference>
<keyword evidence="15" id="KW-0688">Ribosomal frameshifting</keyword>
<keyword evidence="14" id="KW-0064">Aspartyl protease</keyword>
<evidence type="ECO:0000256" key="36">
    <source>
        <dbReference type="ARBA" id="ARBA00082890"/>
    </source>
</evidence>
<dbReference type="GO" id="GO:0008270">
    <property type="term" value="F:zinc ion binding"/>
    <property type="evidence" value="ECO:0007669"/>
    <property type="project" value="UniProtKB-KW"/>
</dbReference>
<keyword evidence="16" id="KW-0255">Endonuclease</keyword>
<evidence type="ECO:0000313" key="42">
    <source>
        <dbReference type="Proteomes" id="UP000499080"/>
    </source>
</evidence>
<name>A0A4Y2I5X7_ARAVE</name>
<dbReference type="GO" id="GO:0005634">
    <property type="term" value="C:nucleus"/>
    <property type="evidence" value="ECO:0007669"/>
    <property type="project" value="UniProtKB-SubCell"/>
</dbReference>
<dbReference type="InterPro" id="IPR005162">
    <property type="entry name" value="Retrotrans_gag_dom"/>
</dbReference>
<dbReference type="SUPFAM" id="SSF50630">
    <property type="entry name" value="Acid proteases"/>
    <property type="match status" value="1"/>
</dbReference>
<dbReference type="Pfam" id="PF17921">
    <property type="entry name" value="Integrase_H2C2"/>
    <property type="match status" value="1"/>
</dbReference>
<dbReference type="InterPro" id="IPR000477">
    <property type="entry name" value="RT_dom"/>
</dbReference>
<dbReference type="FunFam" id="3.10.10.10:FF:000007">
    <property type="entry name" value="Retrovirus-related Pol polyprotein from transposon 17.6-like Protein"/>
    <property type="match status" value="1"/>
</dbReference>
<feature type="domain" description="Reverse transcriptase" evidence="38">
    <location>
        <begin position="592"/>
        <end position="771"/>
    </location>
</feature>
<evidence type="ECO:0000256" key="31">
    <source>
        <dbReference type="ARBA" id="ARBA00025590"/>
    </source>
</evidence>
<keyword evidence="17" id="KW-0863">Zinc-finger</keyword>
<dbReference type="InterPro" id="IPR012337">
    <property type="entry name" value="RNaseH-like_sf"/>
</dbReference>
<evidence type="ECO:0000256" key="15">
    <source>
        <dbReference type="ARBA" id="ARBA00022758"/>
    </source>
</evidence>
<evidence type="ECO:0000256" key="23">
    <source>
        <dbReference type="ARBA" id="ARBA00022908"/>
    </source>
</evidence>
<evidence type="ECO:0000256" key="4">
    <source>
        <dbReference type="ARBA" id="ARBA00004496"/>
    </source>
</evidence>
<evidence type="ECO:0000256" key="9">
    <source>
        <dbReference type="ARBA" id="ARBA00022679"/>
    </source>
</evidence>
<evidence type="ECO:0000256" key="18">
    <source>
        <dbReference type="ARBA" id="ARBA00022801"/>
    </source>
</evidence>
<dbReference type="EC" id="2.7.7.49" evidence="5"/>
<evidence type="ECO:0000256" key="16">
    <source>
        <dbReference type="ARBA" id="ARBA00022759"/>
    </source>
</evidence>
<keyword evidence="28" id="KW-0233">DNA recombination</keyword>
<dbReference type="PROSITE" id="PS50878">
    <property type="entry name" value="RT_POL"/>
    <property type="match status" value="1"/>
</dbReference>
<evidence type="ECO:0000256" key="6">
    <source>
        <dbReference type="ARBA" id="ARBA00022490"/>
    </source>
</evidence>
<keyword evidence="25" id="KW-0239">DNA-directed DNA polymerase</keyword>
<organism evidence="40 42">
    <name type="scientific">Araneus ventricosus</name>
    <name type="common">Orbweaver spider</name>
    <name type="synonym">Epeira ventricosa</name>
    <dbReference type="NCBI Taxonomy" id="182803"/>
    <lineage>
        <taxon>Eukaryota</taxon>
        <taxon>Metazoa</taxon>
        <taxon>Ecdysozoa</taxon>
        <taxon>Arthropoda</taxon>
        <taxon>Chelicerata</taxon>
        <taxon>Arachnida</taxon>
        <taxon>Araneae</taxon>
        <taxon>Araneomorphae</taxon>
        <taxon>Entelegynae</taxon>
        <taxon>Araneoidea</taxon>
        <taxon>Araneidae</taxon>
        <taxon>Araneus</taxon>
    </lineage>
</organism>
<dbReference type="GO" id="GO:0005737">
    <property type="term" value="C:cytoplasm"/>
    <property type="evidence" value="ECO:0007669"/>
    <property type="project" value="UniProtKB-SubCell"/>
</dbReference>
<dbReference type="SUPFAM" id="SSF56672">
    <property type="entry name" value="DNA/RNA polymerases"/>
    <property type="match status" value="1"/>
</dbReference>
<comment type="subcellular location">
    <subcellularLocation>
        <location evidence="4">Cytoplasm</location>
    </subcellularLocation>
    <subcellularLocation>
        <location evidence="3">Nucleus</location>
    </subcellularLocation>
</comment>
<keyword evidence="18" id="KW-0378">Hydrolase</keyword>
<dbReference type="Gene3D" id="3.10.10.10">
    <property type="entry name" value="HIV Type 1 Reverse Transcriptase, subunit A, domain 1"/>
    <property type="match status" value="1"/>
</dbReference>
<dbReference type="PROSITE" id="PS00141">
    <property type="entry name" value="ASP_PROTEASE"/>
    <property type="match status" value="1"/>
</dbReference>
<evidence type="ECO:0000256" key="17">
    <source>
        <dbReference type="ARBA" id="ARBA00022771"/>
    </source>
</evidence>
<evidence type="ECO:0000256" key="20">
    <source>
        <dbReference type="ARBA" id="ARBA00022840"/>
    </source>
</evidence>
<gene>
    <name evidence="40" type="primary">TY3B-I_248</name>
    <name evidence="41" type="synonym">TY3B-I_1346</name>
    <name evidence="41" type="ORF">AVEN_197156_1</name>
    <name evidence="40" type="ORF">AVEN_2238_1</name>
</gene>
<dbReference type="GO" id="GO:0006310">
    <property type="term" value="P:DNA recombination"/>
    <property type="evidence" value="ECO:0007669"/>
    <property type="project" value="UniProtKB-KW"/>
</dbReference>
<dbReference type="GO" id="GO:0042575">
    <property type="term" value="C:DNA polymerase complex"/>
    <property type="evidence" value="ECO:0007669"/>
    <property type="project" value="UniProtKB-ARBA"/>
</dbReference>
<evidence type="ECO:0000256" key="11">
    <source>
        <dbReference type="ARBA" id="ARBA00022722"/>
    </source>
</evidence>
<dbReference type="GO" id="GO:0003887">
    <property type="term" value="F:DNA-directed DNA polymerase activity"/>
    <property type="evidence" value="ECO:0007669"/>
    <property type="project" value="UniProtKB-KW"/>
</dbReference>
<feature type="region of interest" description="Disordered" evidence="37">
    <location>
        <begin position="1412"/>
        <end position="1462"/>
    </location>
</feature>
<dbReference type="FunFam" id="3.30.420.10:FF:000032">
    <property type="entry name" value="Retrovirus-related Pol polyprotein from transposon 297-like Protein"/>
    <property type="match status" value="1"/>
</dbReference>
<dbReference type="InterPro" id="IPR050951">
    <property type="entry name" value="Retrovirus_Pol_polyprotein"/>
</dbReference>
<evidence type="ECO:0000256" key="37">
    <source>
        <dbReference type="SAM" id="MobiDB-lite"/>
    </source>
</evidence>
<evidence type="ECO:0000256" key="8">
    <source>
        <dbReference type="ARBA" id="ARBA00022670"/>
    </source>
</evidence>
<comment type="function">
    <text evidence="32">Integrase (IN) targets the VLP to the nucleus, where a subparticle preintegration complex (PIC) containing at least integrase and the newly synthesized dsDNA copy of the retrotransposon must transit the nuclear membrane. Once in the nucleus, integrase performs the integration of the dsDNA into the host genome.</text>
</comment>
<dbReference type="SUPFAM" id="SSF53098">
    <property type="entry name" value="Ribonuclease H-like"/>
    <property type="match status" value="1"/>
</dbReference>
<keyword evidence="20" id="KW-0067">ATP-binding</keyword>
<evidence type="ECO:0000256" key="26">
    <source>
        <dbReference type="ARBA" id="ARBA00023113"/>
    </source>
</evidence>
<evidence type="ECO:0000256" key="3">
    <source>
        <dbReference type="ARBA" id="ARBA00004123"/>
    </source>
</evidence>
<evidence type="ECO:0000256" key="28">
    <source>
        <dbReference type="ARBA" id="ARBA00023172"/>
    </source>
</evidence>
<sequence length="1462" mass="168250">MPDDTEVKEVKPQPAVFTPALFWEPRKPTIFKGEPGQDPTKWLQEYLRVSKFNQWDDTLALANAYFFLDGTAKKWFDNNEDLLTSWEVFQTELKKVFGDTQLYVRRAKDILKCRAQKSGESTQSYIQDVLGLCHQIDSNMPEDDKVSHLMKGIAEDVYQALLTKEIRTTADFIKWCQHIEEMQQKRIGHTKFTRLPNVVPIASIDTENDLASLIRKIVRDEIQKLTVPQAMEPQMDIQSIETIVREEKQSITRPSKRGKLSYASLTGGEAASLQNPPSAAMHENFIDVVLDGQLVRALVDSGASLSVISETFRRQLKKLLFCSSQNLTFRVADGNHVKPLGTCILRVTMQNQTQPFEFTVMPKCSHDVILGWDFLKASQAIIDCGRKKLTFDEITFEPQHPNRLDVFTIEDCLIPARSMAKIRISSPRVTENNVDVIVESNKFLLMRQEVAIPSTIMTLLNKSGELWVANGHNQHRCIPKGMRIGYAEFVNPTCINTLFGPLSHEDVTEERASFIDYTLMLAPTLNEEQQTKLSDLLKKFPDAFEESHKDNRRRINVKHKIETGDHSPISQRPYRISPAERRIIHDEVEKMLRKEIIQPSKSPWSSPVVLVKKKDGNWRFCVDYRRLNKITKRDVYPLPRIDDTLDCLSKAHYFSSMDLYTGYWQIEVDESDREKTAFVTSEGLYEFKVMPFGLCNAPATFERAMDNLLRHLKWQMCLCYLDDIVVFSQTFPEHLERLCCVLRCIQEAGLILNPKKCLFGAKEIKILGHLVSGEGIKPDPDKIKAVQDFPTPKNMQDVKSFLGLCSYYRRFIKDFCHRAQPLQVLLKNNSKFMWTELQEEAFGDLKSALISEPILSLFDETAPTELHTDASGYGIGAVLVQQQDGKERVIAYASRTLTKPETNYSTTERECLAAVWAIMKFRPYLFGKSFTIITDHHSLCWLANLKDPSGRLARWALRLQEYDITISYKSGKKHQDADSLSRNPIEDGTISEEIGALSTILNLGQEQRKDSEISNTIQSCQESKKSNRSDLHLIDGTLYKRNFDPSGKRWLPVIPKHLRLDIVRHFHDAPTAGHLGFIKTYDRLRKRFYWPGLYRSVRNYVMHCKECQRRKPIPQKPPGHLMPMPAVEAPFHRVGVDLLGRFPKSLGGNKWIIVCTDYLTRYAITKSLPSADAPEVSKFMVEEIILKHGAPRTIITDRGQVFQSKLIFEINRLCNVDHRMTTAYHPQTNGLTERFNKTLADMLSMYVDVEQRNWDQILPFVTFAYNTARQETTGLTPFYLLHGREAETTLDTIFPYSPDGATQDYLQRLLNQTEESRQLARLRTLEAQQKDRRIYDAKHRPVNYNPGDLVWIFTPVRKVGLSEKLLKKYFGPYQVVRKLSEVTYEVQNFDPLTKRRKIKDIVHVVRMKPYYDPNMQKDSLEDSPRIIQATNPPRAEPESTSPEEKRMTYTGPTTRSRAKLAS</sequence>
<evidence type="ECO:0000256" key="27">
    <source>
        <dbReference type="ARBA" id="ARBA00023125"/>
    </source>
</evidence>
<dbReference type="GO" id="GO:0075523">
    <property type="term" value="P:viral translational frameshifting"/>
    <property type="evidence" value="ECO:0007669"/>
    <property type="project" value="UniProtKB-KW"/>
</dbReference>
<keyword evidence="42" id="KW-1185">Reference proteome</keyword>
<evidence type="ECO:0000259" key="38">
    <source>
        <dbReference type="PROSITE" id="PS50878"/>
    </source>
</evidence>
<evidence type="ECO:0000256" key="35">
    <source>
        <dbReference type="ARBA" id="ARBA00063849"/>
    </source>
</evidence>
<dbReference type="Pfam" id="PF13975">
    <property type="entry name" value="gag-asp_proteas"/>
    <property type="match status" value="1"/>
</dbReference>
<evidence type="ECO:0000259" key="39">
    <source>
        <dbReference type="PROSITE" id="PS50994"/>
    </source>
</evidence>
<evidence type="ECO:0000256" key="30">
    <source>
        <dbReference type="ARBA" id="ARBA00023268"/>
    </source>
</evidence>
<evidence type="ECO:0000256" key="32">
    <source>
        <dbReference type="ARBA" id="ARBA00025615"/>
    </source>
</evidence>
<evidence type="ECO:0000256" key="33">
    <source>
        <dbReference type="ARBA" id="ARBA00055265"/>
    </source>
</evidence>
<comment type="function">
    <text evidence="33">Nucleocapsid protein p11 (NC) forms the nucleocore that coats the retro-elements dimeric RNA. Binds these RNAs through its zinc fingers. Promotes primer tRNA(i)-Met annealing to the multipartite primer-binding site (PBS), dimerization of Ty3 RNA and initiation of reverse transcription.</text>
</comment>
<reference evidence="40 42" key="1">
    <citation type="journal article" date="2019" name="Sci. Rep.">
        <title>Orb-weaving spider Araneus ventricosus genome elucidates the spidroin gene catalogue.</title>
        <authorList>
            <person name="Kono N."/>
            <person name="Nakamura H."/>
            <person name="Ohtoshi R."/>
            <person name="Moran D.A.P."/>
            <person name="Shinohara A."/>
            <person name="Yoshida Y."/>
            <person name="Fujiwara M."/>
            <person name="Mori M."/>
            <person name="Tomita M."/>
            <person name="Arakawa K."/>
        </authorList>
    </citation>
    <scope>NUCLEOTIDE SEQUENCE [LARGE SCALE GENOMIC DNA]</scope>
</reference>
<dbReference type="InterPro" id="IPR043128">
    <property type="entry name" value="Rev_trsase/Diguanyl_cyclase"/>
</dbReference>
<dbReference type="InterPro" id="IPR041588">
    <property type="entry name" value="Integrase_H2C2"/>
</dbReference>
<dbReference type="PROSITE" id="PS50994">
    <property type="entry name" value="INTEGRASE"/>
    <property type="match status" value="1"/>
</dbReference>
<evidence type="ECO:0000256" key="10">
    <source>
        <dbReference type="ARBA" id="ARBA00022695"/>
    </source>
</evidence>
<proteinExistence type="predicted"/>
<evidence type="ECO:0000256" key="5">
    <source>
        <dbReference type="ARBA" id="ARBA00012493"/>
    </source>
</evidence>
<dbReference type="InterPro" id="IPR036397">
    <property type="entry name" value="RNaseH_sf"/>
</dbReference>
<dbReference type="InterPro" id="IPR001584">
    <property type="entry name" value="Integrase_cat-core"/>
</dbReference>
<dbReference type="FunFam" id="1.10.340.70:FF:000001">
    <property type="entry name" value="Retrovirus-related Pol polyprotein from transposon gypsy-like Protein"/>
    <property type="match status" value="1"/>
</dbReference>
<dbReference type="Pfam" id="PF00078">
    <property type="entry name" value="RVT_1"/>
    <property type="match status" value="1"/>
</dbReference>